<evidence type="ECO:0000256" key="4">
    <source>
        <dbReference type="ARBA" id="ARBA00023242"/>
    </source>
</evidence>
<keyword evidence="1" id="KW-0479">Metal-binding</keyword>
<dbReference type="PANTHER" id="PTHR47424">
    <property type="entry name" value="REGULATORY PROTEIN GAL4"/>
    <property type="match status" value="1"/>
</dbReference>
<dbReference type="CDD" id="cd00067">
    <property type="entry name" value="GAL4"/>
    <property type="match status" value="1"/>
</dbReference>
<dbReference type="GO" id="GO:0006351">
    <property type="term" value="P:DNA-templated transcription"/>
    <property type="evidence" value="ECO:0007669"/>
    <property type="project" value="InterPro"/>
</dbReference>
<gene>
    <name evidence="8" type="ORF">EJ05DRAFT_167020</name>
</gene>
<dbReference type="Pfam" id="PF00172">
    <property type="entry name" value="Zn_clus"/>
    <property type="match status" value="1"/>
</dbReference>
<sequence>MFTTFSIKNKTEDVAVRADQPRTKKKPVPLACEYCRKNRVKCDNAKPCRHCTSRKLNCVYLEHADVRVLVKQVQCLVGKVRHLEDRLEEEQQKTKALAVQQAYSQHDATSIHLRPATVSICSDDLASPTDEPSLRLDLSTNAYAAKIDTILSQQQVCVPLSVASITSGASFNISTHQFLPSPRLPLSRKLQDHYNRLYWRRLHQALPVLQADSYKAHYAMLWHSDGSRHISSLVDIVHALAVQSEYSSKVPDLSDQPGLLETDSAKDKARSLASSLFQSCSDVLNKEHDSPTWTTLQCYILQVHYLHNEWRHKSAYQVLGLAIRAAHILGLHQRAPQGTPTDDLNTQDRMRDLLFCLDTQQLIEYGMPCGLPDRTPKRYIPPPDPENRDFWFYYSSMMIIAKSIHNHLNTDLQPLASRPTTGTNSEIGFDALKRMEVALPKLCLVVEAWAESLPPKFQLTQANGETSLTMKPAMRIDPDVPVWHLRQYVLLDISYHWVCLTLVRWFLDPKSNVEPSEVQPFDQFAIRAAQHATAIVKILDVTNNETEALQGWLIAHRIVWDAALALIGFLHGRPGHSLTAEVISALTMSGTILETQGTRFAHAAFPVIREVLQNMEPQSSGSESLSAGSSTLSSSRDMAQSPPSLSYPDIDLGDIMNDAPHEIFDFPSVDFDLMPILGPAPLVLQDHRTRLESELLDYIT</sequence>
<dbReference type="PANTHER" id="PTHR47424:SF12">
    <property type="entry name" value="TRANSCRIPTION FACTOR ASQA"/>
    <property type="match status" value="1"/>
</dbReference>
<evidence type="ECO:0000256" key="2">
    <source>
        <dbReference type="ARBA" id="ARBA00023015"/>
    </source>
</evidence>
<dbReference type="GO" id="GO:0000435">
    <property type="term" value="P:positive regulation of transcription from RNA polymerase II promoter by galactose"/>
    <property type="evidence" value="ECO:0007669"/>
    <property type="project" value="TreeGrafter"/>
</dbReference>
<dbReference type="PROSITE" id="PS00463">
    <property type="entry name" value="ZN2_CY6_FUNGAL_1"/>
    <property type="match status" value="1"/>
</dbReference>
<feature type="compositionally biased region" description="Low complexity" evidence="6">
    <location>
        <begin position="619"/>
        <end position="635"/>
    </location>
</feature>
<reference evidence="8" key="1">
    <citation type="journal article" date="2020" name="Stud. Mycol.">
        <title>101 Dothideomycetes genomes: a test case for predicting lifestyles and emergence of pathogens.</title>
        <authorList>
            <person name="Haridas S."/>
            <person name="Albert R."/>
            <person name="Binder M."/>
            <person name="Bloem J."/>
            <person name="Labutti K."/>
            <person name="Salamov A."/>
            <person name="Andreopoulos B."/>
            <person name="Baker S."/>
            <person name="Barry K."/>
            <person name="Bills G."/>
            <person name="Bluhm B."/>
            <person name="Cannon C."/>
            <person name="Castanera R."/>
            <person name="Culley D."/>
            <person name="Daum C."/>
            <person name="Ezra D."/>
            <person name="Gonzalez J."/>
            <person name="Henrissat B."/>
            <person name="Kuo A."/>
            <person name="Liang C."/>
            <person name="Lipzen A."/>
            <person name="Lutzoni F."/>
            <person name="Magnuson J."/>
            <person name="Mondo S."/>
            <person name="Nolan M."/>
            <person name="Ohm R."/>
            <person name="Pangilinan J."/>
            <person name="Park H.-J."/>
            <person name="Ramirez L."/>
            <person name="Alfaro M."/>
            <person name="Sun H."/>
            <person name="Tritt A."/>
            <person name="Yoshinaga Y."/>
            <person name="Zwiers L.-H."/>
            <person name="Turgeon B."/>
            <person name="Goodwin S."/>
            <person name="Spatafora J."/>
            <person name="Crous P."/>
            <person name="Grigoriev I."/>
        </authorList>
    </citation>
    <scope>NUCLEOTIDE SEQUENCE</scope>
    <source>
        <strain evidence="8">CBS 121739</strain>
    </source>
</reference>
<dbReference type="GO" id="GO:0005634">
    <property type="term" value="C:nucleus"/>
    <property type="evidence" value="ECO:0007669"/>
    <property type="project" value="TreeGrafter"/>
</dbReference>
<dbReference type="GO" id="GO:0008270">
    <property type="term" value="F:zinc ion binding"/>
    <property type="evidence" value="ECO:0007669"/>
    <property type="project" value="InterPro"/>
</dbReference>
<keyword evidence="4" id="KW-0539">Nucleus</keyword>
<protein>
    <recommendedName>
        <fullName evidence="7">Zn(2)-C6 fungal-type domain-containing protein</fullName>
    </recommendedName>
</protein>
<keyword evidence="2" id="KW-0805">Transcription regulation</keyword>
<dbReference type="Proteomes" id="UP000799437">
    <property type="component" value="Unassembled WGS sequence"/>
</dbReference>
<feature type="coiled-coil region" evidence="5">
    <location>
        <begin position="73"/>
        <end position="100"/>
    </location>
</feature>
<dbReference type="RefSeq" id="XP_033596102.1">
    <property type="nucleotide sequence ID" value="XM_033739470.1"/>
</dbReference>
<keyword evidence="9" id="KW-1185">Reference proteome</keyword>
<keyword evidence="5" id="KW-0175">Coiled coil</keyword>
<keyword evidence="3" id="KW-0804">Transcription</keyword>
<dbReference type="InterPro" id="IPR001138">
    <property type="entry name" value="Zn2Cys6_DnaBD"/>
</dbReference>
<accession>A0A6A6VWN6</accession>
<evidence type="ECO:0000313" key="9">
    <source>
        <dbReference type="Proteomes" id="UP000799437"/>
    </source>
</evidence>
<evidence type="ECO:0000256" key="6">
    <source>
        <dbReference type="SAM" id="MobiDB-lite"/>
    </source>
</evidence>
<evidence type="ECO:0000256" key="3">
    <source>
        <dbReference type="ARBA" id="ARBA00023163"/>
    </source>
</evidence>
<evidence type="ECO:0000256" key="5">
    <source>
        <dbReference type="SAM" id="Coils"/>
    </source>
</evidence>
<dbReference type="AlphaFoldDB" id="A0A6A6VWN6"/>
<evidence type="ECO:0000313" key="8">
    <source>
        <dbReference type="EMBL" id="KAF2753651.1"/>
    </source>
</evidence>
<evidence type="ECO:0000259" key="7">
    <source>
        <dbReference type="PROSITE" id="PS50048"/>
    </source>
</evidence>
<dbReference type="EMBL" id="ML996583">
    <property type="protein sequence ID" value="KAF2753651.1"/>
    <property type="molecule type" value="Genomic_DNA"/>
</dbReference>
<proteinExistence type="predicted"/>
<dbReference type="Pfam" id="PF04082">
    <property type="entry name" value="Fungal_trans"/>
    <property type="match status" value="1"/>
</dbReference>
<dbReference type="OrthoDB" id="2283488at2759"/>
<dbReference type="GO" id="GO:0000978">
    <property type="term" value="F:RNA polymerase II cis-regulatory region sequence-specific DNA binding"/>
    <property type="evidence" value="ECO:0007669"/>
    <property type="project" value="TreeGrafter"/>
</dbReference>
<dbReference type="GeneID" id="54480524"/>
<dbReference type="SUPFAM" id="SSF57701">
    <property type="entry name" value="Zn2/Cys6 DNA-binding domain"/>
    <property type="match status" value="1"/>
</dbReference>
<dbReference type="GO" id="GO:0000981">
    <property type="term" value="F:DNA-binding transcription factor activity, RNA polymerase II-specific"/>
    <property type="evidence" value="ECO:0007669"/>
    <property type="project" value="InterPro"/>
</dbReference>
<dbReference type="Gene3D" id="4.10.240.10">
    <property type="entry name" value="Zn(2)-C6 fungal-type DNA-binding domain"/>
    <property type="match status" value="1"/>
</dbReference>
<name>A0A6A6VWN6_9PEZI</name>
<dbReference type="InterPro" id="IPR007219">
    <property type="entry name" value="XnlR_reg_dom"/>
</dbReference>
<feature type="region of interest" description="Disordered" evidence="6">
    <location>
        <begin position="616"/>
        <end position="643"/>
    </location>
</feature>
<dbReference type="InterPro" id="IPR036864">
    <property type="entry name" value="Zn2-C6_fun-type_DNA-bd_sf"/>
</dbReference>
<dbReference type="CDD" id="cd12148">
    <property type="entry name" value="fungal_TF_MHR"/>
    <property type="match status" value="1"/>
</dbReference>
<feature type="domain" description="Zn(2)-C6 fungal-type" evidence="7">
    <location>
        <begin position="31"/>
        <end position="60"/>
    </location>
</feature>
<evidence type="ECO:0000256" key="1">
    <source>
        <dbReference type="ARBA" id="ARBA00022723"/>
    </source>
</evidence>
<dbReference type="PROSITE" id="PS50048">
    <property type="entry name" value="ZN2_CY6_FUNGAL_2"/>
    <property type="match status" value="1"/>
</dbReference>
<dbReference type="InterPro" id="IPR051127">
    <property type="entry name" value="Fungal_SecMet_Regulators"/>
</dbReference>
<organism evidence="8 9">
    <name type="scientific">Pseudovirgaria hyperparasitica</name>
    <dbReference type="NCBI Taxonomy" id="470096"/>
    <lineage>
        <taxon>Eukaryota</taxon>
        <taxon>Fungi</taxon>
        <taxon>Dikarya</taxon>
        <taxon>Ascomycota</taxon>
        <taxon>Pezizomycotina</taxon>
        <taxon>Dothideomycetes</taxon>
        <taxon>Dothideomycetes incertae sedis</taxon>
        <taxon>Acrospermales</taxon>
        <taxon>Acrospermaceae</taxon>
        <taxon>Pseudovirgaria</taxon>
    </lineage>
</organism>
<dbReference type="SMART" id="SM00066">
    <property type="entry name" value="GAL4"/>
    <property type="match status" value="1"/>
</dbReference>